<evidence type="ECO:0000256" key="5">
    <source>
        <dbReference type="SAM" id="SignalP"/>
    </source>
</evidence>
<evidence type="ECO:0000259" key="6">
    <source>
        <dbReference type="PROSITE" id="PS51123"/>
    </source>
</evidence>
<keyword evidence="8" id="KW-1185">Reference proteome</keyword>
<dbReference type="Pfam" id="PF00691">
    <property type="entry name" value="OmpA"/>
    <property type="match status" value="1"/>
</dbReference>
<feature type="domain" description="OmpA-like" evidence="6">
    <location>
        <begin position="189"/>
        <end position="305"/>
    </location>
</feature>
<dbReference type="RefSeq" id="WP_185894593.1">
    <property type="nucleotide sequence ID" value="NZ_CP060028.1"/>
</dbReference>
<feature type="signal peptide" evidence="5">
    <location>
        <begin position="1"/>
        <end position="40"/>
    </location>
</feature>
<dbReference type="Proteomes" id="UP000515506">
    <property type="component" value="Chromosome"/>
</dbReference>
<dbReference type="InterPro" id="IPR036737">
    <property type="entry name" value="OmpA-like_sf"/>
</dbReference>
<dbReference type="InterPro" id="IPR050330">
    <property type="entry name" value="Bact_OuterMem_StrucFunc"/>
</dbReference>
<reference evidence="7 8" key="1">
    <citation type="submission" date="2020-08" db="EMBL/GenBank/DDBJ databases">
        <title>Streptomycin resistant and MDR strain, P. mexicana.</title>
        <authorList>
            <person name="Ganesh-kumar S."/>
            <person name="Zhe T."/>
            <person name="Yu Z."/>
            <person name="Min Y."/>
        </authorList>
    </citation>
    <scope>NUCLEOTIDE SEQUENCE [LARGE SCALE GENOMIC DNA]</scope>
    <source>
        <strain evidence="7 8">GTZY</strain>
    </source>
</reference>
<protein>
    <submittedName>
        <fullName evidence="7">OmpA family protein</fullName>
    </submittedName>
</protein>
<dbReference type="InterPro" id="IPR006665">
    <property type="entry name" value="OmpA-like"/>
</dbReference>
<proteinExistence type="predicted"/>
<accession>A0ABX6R8M0</accession>
<dbReference type="SUPFAM" id="SSF103088">
    <property type="entry name" value="OmpA-like"/>
    <property type="match status" value="1"/>
</dbReference>
<evidence type="ECO:0000313" key="7">
    <source>
        <dbReference type="EMBL" id="QND79227.1"/>
    </source>
</evidence>
<keyword evidence="2 4" id="KW-0472">Membrane</keyword>
<sequence>MPDVGRGQGMDVKAKGRAGRRGLRMLVAALAWGLAATAAAQPAPPTRSVLGPWVGTYVCSQGLTGLTLSITEATPTRASALFHFYADPRNPRVPTGCFTMDGTYDPASGRLQLKGREWLLKASGYRVVHFDGHVDAEGRSFTGQVSGAPSCKRFDLGRTAPPATPPPACAVAMPVARAGLHDAGRIVEALSADGRIDLDILFDFARATLRPESLPQLDELGRVLQTPALAARRIGIHGHTDAVGEADANLRLSRQRAAAVAEYLGRTFGIAASRLDVQGFGESRLKRPDAPDADANRRVAIVLLD</sequence>
<feature type="chain" id="PRO_5045186813" evidence="5">
    <location>
        <begin position="41"/>
        <end position="305"/>
    </location>
</feature>
<dbReference type="Gene3D" id="3.30.1330.60">
    <property type="entry name" value="OmpA-like domain"/>
    <property type="match status" value="1"/>
</dbReference>
<dbReference type="InterPro" id="IPR006664">
    <property type="entry name" value="OMP_bac"/>
</dbReference>
<organism evidence="7 8">
    <name type="scientific">Pseudoxanthomonas mexicana</name>
    <dbReference type="NCBI Taxonomy" id="128785"/>
    <lineage>
        <taxon>Bacteria</taxon>
        <taxon>Pseudomonadati</taxon>
        <taxon>Pseudomonadota</taxon>
        <taxon>Gammaproteobacteria</taxon>
        <taxon>Lysobacterales</taxon>
        <taxon>Lysobacteraceae</taxon>
        <taxon>Pseudoxanthomonas</taxon>
    </lineage>
</organism>
<evidence type="ECO:0000256" key="1">
    <source>
        <dbReference type="ARBA" id="ARBA00004442"/>
    </source>
</evidence>
<evidence type="ECO:0000313" key="8">
    <source>
        <dbReference type="Proteomes" id="UP000515506"/>
    </source>
</evidence>
<evidence type="ECO:0000256" key="2">
    <source>
        <dbReference type="ARBA" id="ARBA00023136"/>
    </source>
</evidence>
<comment type="subcellular location">
    <subcellularLocation>
        <location evidence="1">Cell outer membrane</location>
    </subcellularLocation>
</comment>
<keyword evidence="3" id="KW-0998">Cell outer membrane</keyword>
<dbReference type="EMBL" id="CP060028">
    <property type="protein sequence ID" value="QND79227.1"/>
    <property type="molecule type" value="Genomic_DNA"/>
</dbReference>
<dbReference type="PANTHER" id="PTHR30329:SF21">
    <property type="entry name" value="LIPOPROTEIN YIAD-RELATED"/>
    <property type="match status" value="1"/>
</dbReference>
<dbReference type="CDD" id="cd07185">
    <property type="entry name" value="OmpA_C-like"/>
    <property type="match status" value="1"/>
</dbReference>
<dbReference type="PRINTS" id="PR01021">
    <property type="entry name" value="OMPADOMAIN"/>
</dbReference>
<dbReference type="PANTHER" id="PTHR30329">
    <property type="entry name" value="STATOR ELEMENT OF FLAGELLAR MOTOR COMPLEX"/>
    <property type="match status" value="1"/>
</dbReference>
<evidence type="ECO:0000256" key="4">
    <source>
        <dbReference type="PROSITE-ProRule" id="PRU00473"/>
    </source>
</evidence>
<evidence type="ECO:0000256" key="3">
    <source>
        <dbReference type="ARBA" id="ARBA00023237"/>
    </source>
</evidence>
<dbReference type="PROSITE" id="PS51123">
    <property type="entry name" value="OMPA_2"/>
    <property type="match status" value="1"/>
</dbReference>
<name>A0ABX6R8M0_PSEMX</name>
<gene>
    <name evidence="7" type="ORF">H4W19_12765</name>
</gene>
<keyword evidence="5" id="KW-0732">Signal</keyword>